<dbReference type="Proteomes" id="UP000694580">
    <property type="component" value="Chromosome 6"/>
</dbReference>
<keyword evidence="2" id="KW-1185">Reference proteome</keyword>
<organism evidence="1 2">
    <name type="scientific">Denticeps clupeoides</name>
    <name type="common">denticle herring</name>
    <dbReference type="NCBI Taxonomy" id="299321"/>
    <lineage>
        <taxon>Eukaryota</taxon>
        <taxon>Metazoa</taxon>
        <taxon>Chordata</taxon>
        <taxon>Craniata</taxon>
        <taxon>Vertebrata</taxon>
        <taxon>Euteleostomi</taxon>
        <taxon>Actinopterygii</taxon>
        <taxon>Neopterygii</taxon>
        <taxon>Teleostei</taxon>
        <taxon>Clupei</taxon>
        <taxon>Clupeiformes</taxon>
        <taxon>Denticipitoidei</taxon>
        <taxon>Denticipitidae</taxon>
        <taxon>Denticeps</taxon>
    </lineage>
</organism>
<gene>
    <name evidence="1" type="primary">TOMM22</name>
</gene>
<evidence type="ECO:0000313" key="1">
    <source>
        <dbReference type="Ensembl" id="ENSDCDP00010005294.1"/>
    </source>
</evidence>
<dbReference type="Ensembl" id="ENSDCDT00010005480.1">
    <property type="protein sequence ID" value="ENSDCDP00010005294.1"/>
    <property type="gene ID" value="ENSDCDG00010002324.1"/>
</dbReference>
<reference evidence="1" key="2">
    <citation type="submission" date="2025-08" db="UniProtKB">
        <authorList>
            <consortium name="Ensembl"/>
        </authorList>
    </citation>
    <scope>IDENTIFICATION</scope>
</reference>
<proteinExistence type="predicted"/>
<accession>A0AAY4A8Y6</accession>
<evidence type="ECO:0000313" key="2">
    <source>
        <dbReference type="Proteomes" id="UP000694580"/>
    </source>
</evidence>
<dbReference type="AlphaFoldDB" id="A0AAY4A8Y6"/>
<protein>
    <submittedName>
        <fullName evidence="1">Uncharacterized protein</fullName>
    </submittedName>
</protein>
<sequence>TTTKKSNNVQGWCEGSEMIFPALFLDLERYRSWMEGRGAPVILSAVRTVRCSLILSLLVAAPYQAVMEEQRTELDQQLLWKTVLPQLPQEVHPLLGLFEDGGLPLQVLQNGGAQEVIGVQGEEPYML</sequence>
<name>A0AAY4A8Y6_9TELE</name>
<reference evidence="1" key="3">
    <citation type="submission" date="2025-09" db="UniProtKB">
        <authorList>
            <consortium name="Ensembl"/>
        </authorList>
    </citation>
    <scope>IDENTIFICATION</scope>
</reference>
<reference evidence="1 2" key="1">
    <citation type="submission" date="2020-06" db="EMBL/GenBank/DDBJ databases">
        <authorList>
            <consortium name="Wellcome Sanger Institute Data Sharing"/>
        </authorList>
    </citation>
    <scope>NUCLEOTIDE SEQUENCE [LARGE SCALE GENOMIC DNA]</scope>
</reference>